<reference evidence="2" key="1">
    <citation type="submission" date="2021-04" db="EMBL/GenBank/DDBJ databases">
        <title>Genome based classification of Actinospica acidithermotolerans sp. nov., an actinobacterium isolated from an Indonesian hot spring.</title>
        <authorList>
            <person name="Kusuma A.B."/>
            <person name="Putra K.E."/>
            <person name="Nafisah S."/>
            <person name="Loh J."/>
            <person name="Nouioui I."/>
            <person name="Goodfellow M."/>
        </authorList>
    </citation>
    <scope>NUCLEOTIDE SEQUENCE</scope>
    <source>
        <strain evidence="2">CSCA 57</strain>
    </source>
</reference>
<dbReference type="AlphaFoldDB" id="A0A941EWI7"/>
<sequence>MSVSHDAPRTASAPTDLGESYDPFRATKPAVLVHDAESDVFERAWEDRATRCPQCHRGTAKDRGASAFDHRRWVRFSCGDVIGLEQTAG</sequence>
<evidence type="ECO:0000313" key="3">
    <source>
        <dbReference type="Proteomes" id="UP000675781"/>
    </source>
</evidence>
<dbReference type="EMBL" id="JAGSOG010000459">
    <property type="protein sequence ID" value="MBR7839477.1"/>
    <property type="molecule type" value="Genomic_DNA"/>
</dbReference>
<comment type="caution">
    <text evidence="2">The sequence shown here is derived from an EMBL/GenBank/DDBJ whole genome shotgun (WGS) entry which is preliminary data.</text>
</comment>
<name>A0A941EWI7_9ACTN</name>
<proteinExistence type="predicted"/>
<organism evidence="2 3">
    <name type="scientific">Actinospica durhamensis</name>
    <dbReference type="NCBI Taxonomy" id="1508375"/>
    <lineage>
        <taxon>Bacteria</taxon>
        <taxon>Bacillati</taxon>
        <taxon>Actinomycetota</taxon>
        <taxon>Actinomycetes</taxon>
        <taxon>Catenulisporales</taxon>
        <taxon>Actinospicaceae</taxon>
        <taxon>Actinospica</taxon>
    </lineage>
</organism>
<dbReference type="Proteomes" id="UP000675781">
    <property type="component" value="Unassembled WGS sequence"/>
</dbReference>
<feature type="region of interest" description="Disordered" evidence="1">
    <location>
        <begin position="1"/>
        <end position="22"/>
    </location>
</feature>
<dbReference type="RefSeq" id="WP_212533907.1">
    <property type="nucleotide sequence ID" value="NZ_JAGSOG010000459.1"/>
</dbReference>
<keyword evidence="3" id="KW-1185">Reference proteome</keyword>
<evidence type="ECO:0000313" key="2">
    <source>
        <dbReference type="EMBL" id="MBR7839477.1"/>
    </source>
</evidence>
<gene>
    <name evidence="2" type="ORF">KDL01_39845</name>
</gene>
<protein>
    <submittedName>
        <fullName evidence="2">Uncharacterized protein</fullName>
    </submittedName>
</protein>
<accession>A0A941EWI7</accession>
<evidence type="ECO:0000256" key="1">
    <source>
        <dbReference type="SAM" id="MobiDB-lite"/>
    </source>
</evidence>